<dbReference type="InterPro" id="IPR027417">
    <property type="entry name" value="P-loop_NTPase"/>
</dbReference>
<comment type="caution">
    <text evidence="1">The sequence shown here is derived from an EMBL/GenBank/DDBJ whole genome shotgun (WGS) entry which is preliminary data.</text>
</comment>
<reference evidence="1 2" key="1">
    <citation type="submission" date="2019-10" db="EMBL/GenBank/DDBJ databases">
        <title>Description of Paenibacillus terricola sp. nov.</title>
        <authorList>
            <person name="Carlier A."/>
            <person name="Qi S."/>
        </authorList>
    </citation>
    <scope>NUCLEOTIDE SEQUENCE [LARGE SCALE GENOMIC DNA]</scope>
    <source>
        <strain evidence="1 2">LMG 31459</strain>
    </source>
</reference>
<dbReference type="EMBL" id="WHOB01000093">
    <property type="protein sequence ID" value="NOU83558.1"/>
    <property type="molecule type" value="Genomic_DNA"/>
</dbReference>
<evidence type="ECO:0000313" key="1">
    <source>
        <dbReference type="EMBL" id="NOU83558.1"/>
    </source>
</evidence>
<dbReference type="RefSeq" id="WP_171720662.1">
    <property type="nucleotide sequence ID" value="NZ_WHOB01000093.1"/>
</dbReference>
<dbReference type="SUPFAM" id="SSF52540">
    <property type="entry name" value="P-loop containing nucleoside triphosphate hydrolases"/>
    <property type="match status" value="1"/>
</dbReference>
<accession>A0ABX1YUR3</accession>
<dbReference type="Proteomes" id="UP000596857">
    <property type="component" value="Unassembled WGS sequence"/>
</dbReference>
<protein>
    <submittedName>
        <fullName evidence="1">Uncharacterized protein</fullName>
    </submittedName>
</protein>
<dbReference type="CDD" id="cd02019">
    <property type="entry name" value="NK"/>
    <property type="match status" value="1"/>
</dbReference>
<name>A0ABX1YUR3_9BACL</name>
<sequence length="216" mass="24278">MNRQIYWIGGSACAGKSTLAGRLAEKYNVALYACDEHYEDHLQRITGKAQSAMYRVSQMSMNEVFFTRDVAEQLDVYTGCLREDFNYVLSDLEGSGDGPIVVEGNQLLPALVVPLLKPMDKAIWVIPAEPFQREQYSKREWIQGILQATENPELSFNNWMKRDALFAARIRSGAGERKLKVLESDGSRTLEQNFAELERWFGLQADGGAESADAAE</sequence>
<dbReference type="Gene3D" id="3.40.50.300">
    <property type="entry name" value="P-loop containing nucleotide triphosphate hydrolases"/>
    <property type="match status" value="1"/>
</dbReference>
<gene>
    <name evidence="1" type="ORF">GC101_32385</name>
</gene>
<keyword evidence="2" id="KW-1185">Reference proteome</keyword>
<evidence type="ECO:0000313" key="2">
    <source>
        <dbReference type="Proteomes" id="UP000596857"/>
    </source>
</evidence>
<organism evidence="1 2">
    <name type="scientific">Paenibacillus phytohabitans</name>
    <dbReference type="NCBI Taxonomy" id="2654978"/>
    <lineage>
        <taxon>Bacteria</taxon>
        <taxon>Bacillati</taxon>
        <taxon>Bacillota</taxon>
        <taxon>Bacilli</taxon>
        <taxon>Bacillales</taxon>
        <taxon>Paenibacillaceae</taxon>
        <taxon>Paenibacillus</taxon>
    </lineage>
</organism>
<proteinExistence type="predicted"/>